<dbReference type="STRING" id="6573.A0A210Q4J0"/>
<evidence type="ECO:0000256" key="5">
    <source>
        <dbReference type="ARBA" id="ARBA00023242"/>
    </source>
</evidence>
<dbReference type="InterPro" id="IPR009057">
    <property type="entry name" value="Homeodomain-like_sf"/>
</dbReference>
<accession>A0A210Q4J0</accession>
<evidence type="ECO:0000313" key="12">
    <source>
        <dbReference type="Proteomes" id="UP000242188"/>
    </source>
</evidence>
<feature type="region of interest" description="Disordered" evidence="9">
    <location>
        <begin position="207"/>
        <end position="235"/>
    </location>
</feature>
<dbReference type="InterPro" id="IPR050674">
    <property type="entry name" value="Msh_Homeobox_Regulators"/>
</dbReference>
<keyword evidence="4 7" id="KW-0371">Homeobox</keyword>
<feature type="domain" description="Homeobox" evidence="10">
    <location>
        <begin position="153"/>
        <end position="213"/>
    </location>
</feature>
<dbReference type="SUPFAM" id="SSF46689">
    <property type="entry name" value="Homeodomain-like"/>
    <property type="match status" value="1"/>
</dbReference>
<evidence type="ECO:0000313" key="11">
    <source>
        <dbReference type="EMBL" id="OWF43660.1"/>
    </source>
</evidence>
<dbReference type="PANTHER" id="PTHR24338:SF0">
    <property type="entry name" value="MUSCLE SEGMENTATION HOMEOBOX"/>
    <property type="match status" value="1"/>
</dbReference>
<comment type="subcellular location">
    <subcellularLocation>
        <location evidence="1 7 8">Nucleus</location>
    </subcellularLocation>
</comment>
<evidence type="ECO:0000256" key="3">
    <source>
        <dbReference type="ARBA" id="ARBA00023125"/>
    </source>
</evidence>
<dbReference type="Proteomes" id="UP000242188">
    <property type="component" value="Unassembled WGS sequence"/>
</dbReference>
<organism evidence="11 12">
    <name type="scientific">Mizuhopecten yessoensis</name>
    <name type="common">Japanese scallop</name>
    <name type="synonym">Patinopecten yessoensis</name>
    <dbReference type="NCBI Taxonomy" id="6573"/>
    <lineage>
        <taxon>Eukaryota</taxon>
        <taxon>Metazoa</taxon>
        <taxon>Spiralia</taxon>
        <taxon>Lophotrochozoa</taxon>
        <taxon>Mollusca</taxon>
        <taxon>Bivalvia</taxon>
        <taxon>Autobranchia</taxon>
        <taxon>Pteriomorphia</taxon>
        <taxon>Pectinida</taxon>
        <taxon>Pectinoidea</taxon>
        <taxon>Pectinidae</taxon>
        <taxon>Mizuhopecten</taxon>
    </lineage>
</organism>
<dbReference type="InterPro" id="IPR001356">
    <property type="entry name" value="HD"/>
</dbReference>
<dbReference type="GO" id="GO:0000977">
    <property type="term" value="F:RNA polymerase II transcription regulatory region sequence-specific DNA binding"/>
    <property type="evidence" value="ECO:0007669"/>
    <property type="project" value="TreeGrafter"/>
</dbReference>
<dbReference type="AlphaFoldDB" id="A0A210Q4J0"/>
<feature type="compositionally biased region" description="Polar residues" evidence="9">
    <location>
        <begin position="226"/>
        <end position="235"/>
    </location>
</feature>
<comment type="similarity">
    <text evidence="6">Belongs to the Msh homeobox family.</text>
</comment>
<dbReference type="SMART" id="SM00389">
    <property type="entry name" value="HOX"/>
    <property type="match status" value="1"/>
</dbReference>
<dbReference type="GO" id="GO:0000981">
    <property type="term" value="F:DNA-binding transcription factor activity, RNA polymerase II-specific"/>
    <property type="evidence" value="ECO:0007669"/>
    <property type="project" value="InterPro"/>
</dbReference>
<evidence type="ECO:0000256" key="7">
    <source>
        <dbReference type="PROSITE-ProRule" id="PRU00108"/>
    </source>
</evidence>
<sequence>MDMFASIFAANYAFYSNMQGRRPVFYAPVACHPSQVRQLLSTHSSSNFRGSPNSTSMNYPILSEQKNDSYGNNTKHKTAEGVKFSIDRILNEKPEVPESDEDDNNGGTVDETAHVTDLQSTDSSKQFPWLQCTRYKPPKLPRLQKKEVTKKRKLGRNPRVPFTQHQVAALEQKFRQTHYLSSMDVAELSTALNLTETRVKIWFQNRRARERRDREASQRGGLLSPKSVSTGVSATSSPWSFPMYPSHPALAQYRDVTQTSMSAFTPVTSCSTPP</sequence>
<protein>
    <submittedName>
        <fullName evidence="11">Homeobox protein MSX-1</fullName>
    </submittedName>
</protein>
<dbReference type="OrthoDB" id="1867783at2759"/>
<dbReference type="EMBL" id="NEDP02005034">
    <property type="protein sequence ID" value="OWF43660.1"/>
    <property type="molecule type" value="Genomic_DNA"/>
</dbReference>
<evidence type="ECO:0000256" key="4">
    <source>
        <dbReference type="ARBA" id="ARBA00023155"/>
    </source>
</evidence>
<dbReference type="Gene3D" id="1.10.10.60">
    <property type="entry name" value="Homeodomain-like"/>
    <property type="match status" value="1"/>
</dbReference>
<proteinExistence type="inferred from homology"/>
<reference evidence="11 12" key="1">
    <citation type="journal article" date="2017" name="Nat. Ecol. Evol.">
        <title>Scallop genome provides insights into evolution of bilaterian karyotype and development.</title>
        <authorList>
            <person name="Wang S."/>
            <person name="Zhang J."/>
            <person name="Jiao W."/>
            <person name="Li J."/>
            <person name="Xun X."/>
            <person name="Sun Y."/>
            <person name="Guo X."/>
            <person name="Huan P."/>
            <person name="Dong B."/>
            <person name="Zhang L."/>
            <person name="Hu X."/>
            <person name="Sun X."/>
            <person name="Wang J."/>
            <person name="Zhao C."/>
            <person name="Wang Y."/>
            <person name="Wang D."/>
            <person name="Huang X."/>
            <person name="Wang R."/>
            <person name="Lv J."/>
            <person name="Li Y."/>
            <person name="Zhang Z."/>
            <person name="Liu B."/>
            <person name="Lu W."/>
            <person name="Hui Y."/>
            <person name="Liang J."/>
            <person name="Zhou Z."/>
            <person name="Hou R."/>
            <person name="Li X."/>
            <person name="Liu Y."/>
            <person name="Li H."/>
            <person name="Ning X."/>
            <person name="Lin Y."/>
            <person name="Zhao L."/>
            <person name="Xing Q."/>
            <person name="Dou J."/>
            <person name="Li Y."/>
            <person name="Mao J."/>
            <person name="Guo H."/>
            <person name="Dou H."/>
            <person name="Li T."/>
            <person name="Mu C."/>
            <person name="Jiang W."/>
            <person name="Fu Q."/>
            <person name="Fu X."/>
            <person name="Miao Y."/>
            <person name="Liu J."/>
            <person name="Yu Q."/>
            <person name="Li R."/>
            <person name="Liao H."/>
            <person name="Li X."/>
            <person name="Kong Y."/>
            <person name="Jiang Z."/>
            <person name="Chourrout D."/>
            <person name="Li R."/>
            <person name="Bao Z."/>
        </authorList>
    </citation>
    <scope>NUCLEOTIDE SEQUENCE [LARGE SCALE GENOMIC DNA]</scope>
    <source>
        <strain evidence="11 12">PY_sf001</strain>
    </source>
</reference>
<keyword evidence="12" id="KW-1185">Reference proteome</keyword>
<evidence type="ECO:0000259" key="10">
    <source>
        <dbReference type="PROSITE" id="PS50071"/>
    </source>
</evidence>
<dbReference type="Pfam" id="PF00046">
    <property type="entry name" value="Homeodomain"/>
    <property type="match status" value="1"/>
</dbReference>
<dbReference type="InterPro" id="IPR017970">
    <property type="entry name" value="Homeobox_CS"/>
</dbReference>
<dbReference type="PROSITE" id="PS00027">
    <property type="entry name" value="HOMEOBOX_1"/>
    <property type="match status" value="1"/>
</dbReference>
<name>A0A210Q4J0_MIZYE</name>
<feature type="DNA-binding region" description="Homeobox" evidence="7">
    <location>
        <begin position="155"/>
        <end position="214"/>
    </location>
</feature>
<evidence type="ECO:0000256" key="6">
    <source>
        <dbReference type="ARBA" id="ARBA00038425"/>
    </source>
</evidence>
<dbReference type="PANTHER" id="PTHR24338">
    <property type="entry name" value="HOMEOBOX PROTEIN MSX"/>
    <property type="match status" value="1"/>
</dbReference>
<keyword evidence="3 7" id="KW-0238">DNA-binding</keyword>
<evidence type="ECO:0000256" key="8">
    <source>
        <dbReference type="RuleBase" id="RU000682"/>
    </source>
</evidence>
<gene>
    <name evidence="11" type="ORF">KP79_PYT09346</name>
</gene>
<dbReference type="GO" id="GO:0048598">
    <property type="term" value="P:embryonic morphogenesis"/>
    <property type="evidence" value="ECO:0007669"/>
    <property type="project" value="TreeGrafter"/>
</dbReference>
<dbReference type="CDD" id="cd00086">
    <property type="entry name" value="homeodomain"/>
    <property type="match status" value="1"/>
</dbReference>
<keyword evidence="5 7" id="KW-0539">Nucleus</keyword>
<comment type="caution">
    <text evidence="11">The sequence shown here is derived from an EMBL/GenBank/DDBJ whole genome shotgun (WGS) entry which is preliminary data.</text>
</comment>
<evidence type="ECO:0000256" key="9">
    <source>
        <dbReference type="SAM" id="MobiDB-lite"/>
    </source>
</evidence>
<dbReference type="GO" id="GO:0005634">
    <property type="term" value="C:nucleus"/>
    <property type="evidence" value="ECO:0007669"/>
    <property type="project" value="UniProtKB-SubCell"/>
</dbReference>
<evidence type="ECO:0000256" key="2">
    <source>
        <dbReference type="ARBA" id="ARBA00022473"/>
    </source>
</evidence>
<dbReference type="PROSITE" id="PS50071">
    <property type="entry name" value="HOMEOBOX_2"/>
    <property type="match status" value="1"/>
</dbReference>
<evidence type="ECO:0000256" key="1">
    <source>
        <dbReference type="ARBA" id="ARBA00004123"/>
    </source>
</evidence>
<keyword evidence="2" id="KW-0217">Developmental protein</keyword>